<dbReference type="InterPro" id="IPR052727">
    <property type="entry name" value="Rab4/Rab5_effector"/>
</dbReference>
<feature type="domain" description="FYVE-type" evidence="6">
    <location>
        <begin position="296"/>
        <end position="357"/>
    </location>
</feature>
<dbReference type="SMART" id="SM00064">
    <property type="entry name" value="FYVE"/>
    <property type="match status" value="1"/>
</dbReference>
<evidence type="ECO:0000313" key="8">
    <source>
        <dbReference type="Proteomes" id="UP000481153"/>
    </source>
</evidence>
<organism evidence="7 8">
    <name type="scientific">Aphanomyces euteiches</name>
    <dbReference type="NCBI Taxonomy" id="100861"/>
    <lineage>
        <taxon>Eukaryota</taxon>
        <taxon>Sar</taxon>
        <taxon>Stramenopiles</taxon>
        <taxon>Oomycota</taxon>
        <taxon>Saprolegniomycetes</taxon>
        <taxon>Saprolegniales</taxon>
        <taxon>Verrucalvaceae</taxon>
        <taxon>Aphanomyces</taxon>
    </lineage>
</organism>
<dbReference type="InterPro" id="IPR017455">
    <property type="entry name" value="Znf_FYVE-rel"/>
</dbReference>
<evidence type="ECO:0000256" key="1">
    <source>
        <dbReference type="ARBA" id="ARBA00022723"/>
    </source>
</evidence>
<dbReference type="InterPro" id="IPR013083">
    <property type="entry name" value="Znf_RING/FYVE/PHD"/>
</dbReference>
<dbReference type="PROSITE" id="PS50178">
    <property type="entry name" value="ZF_FYVE"/>
    <property type="match status" value="1"/>
</dbReference>
<dbReference type="InterPro" id="IPR011011">
    <property type="entry name" value="Znf_FYVE_PHD"/>
</dbReference>
<dbReference type="Proteomes" id="UP000481153">
    <property type="component" value="Unassembled WGS sequence"/>
</dbReference>
<dbReference type="SUPFAM" id="SSF57903">
    <property type="entry name" value="FYVE/PHD zinc finger"/>
    <property type="match status" value="1"/>
</dbReference>
<dbReference type="EMBL" id="VJMJ01000155">
    <property type="protein sequence ID" value="KAF0730352.1"/>
    <property type="molecule type" value="Genomic_DNA"/>
</dbReference>
<name>A0A6G0WSE4_9STRA</name>
<dbReference type="AlphaFoldDB" id="A0A6G0WSE4"/>
<dbReference type="PANTHER" id="PTHR13510">
    <property type="entry name" value="FYVE-FINGER-CONTAINING RAB5 EFFECTOR PROTEIN RABENOSYN-5-RELATED"/>
    <property type="match status" value="1"/>
</dbReference>
<accession>A0A6G0WSE4</accession>
<evidence type="ECO:0000256" key="3">
    <source>
        <dbReference type="ARBA" id="ARBA00022833"/>
    </source>
</evidence>
<dbReference type="Pfam" id="PF01363">
    <property type="entry name" value="FYVE"/>
    <property type="match status" value="1"/>
</dbReference>
<keyword evidence="8" id="KW-1185">Reference proteome</keyword>
<evidence type="ECO:0000256" key="4">
    <source>
        <dbReference type="PROSITE-ProRule" id="PRU00091"/>
    </source>
</evidence>
<feature type="region of interest" description="Disordered" evidence="5">
    <location>
        <begin position="426"/>
        <end position="454"/>
    </location>
</feature>
<evidence type="ECO:0000256" key="2">
    <source>
        <dbReference type="ARBA" id="ARBA00022771"/>
    </source>
</evidence>
<gene>
    <name evidence="7" type="ORF">Ae201684_012347</name>
</gene>
<protein>
    <recommendedName>
        <fullName evidence="6">FYVE-type domain-containing protein</fullName>
    </recommendedName>
</protein>
<dbReference type="VEuPathDB" id="FungiDB:AeMF1_012522"/>
<dbReference type="Gene3D" id="3.30.40.10">
    <property type="entry name" value="Zinc/RING finger domain, C3HC4 (zinc finger)"/>
    <property type="match status" value="1"/>
</dbReference>
<keyword evidence="3" id="KW-0862">Zinc</keyword>
<proteinExistence type="predicted"/>
<evidence type="ECO:0000256" key="5">
    <source>
        <dbReference type="SAM" id="MobiDB-lite"/>
    </source>
</evidence>
<sequence>MPLPTWPALPLHADYFSRKPLPADRAAAYEASAKAHLGYAIERLDVEREMYDTRPRTWSHASVSRLPFRNEFDEHGYTVLERDGARVRFKTHSKTGRDIEIDFACHCDIEGHPNELMEFMYADNTLDLRTWGKIYFSSFYMDSAVLHCLQRKPEEGPIEFSGLCWMALRVPVRTANNTDVCFHKLMGSTVDVYGQEVQYMLLTSVDDVPNCPLQERSLGLVRSQIRLAMLLQSSSKGTRMSIFGQIEPHISISLPTRTVESLGVALLQSLGNLSIYLESYRITKRPFVDRLKWVPDGARRACYLCRQSFSFFRNRHHCRSCGEIMCKKCMVLRPLYHQLAQQNGTTELTGEKFCKPCVLFARTIPPKKERKVANPFVDASYDREPLRWSTFDRVTPKEKETRRSSDAVIRSKAIDIRTPVARATNLVPDSPLSTSAKDTKTPKRYLPLSQSMPGATKYMDTPKADSAMVAQQLWQISCKANATWNFAKESIPHLSRHSTPISTPRDEADMDMRDSLHKMNQSLAEQACLLEAIDRASKGRYSVTSPMNIGRYSVTSPLNVLDETTCERTCVWDDHRFEMIPDIAS</sequence>
<reference evidence="7 8" key="1">
    <citation type="submission" date="2019-07" db="EMBL/GenBank/DDBJ databases">
        <title>Genomics analysis of Aphanomyces spp. identifies a new class of oomycete effector associated with host adaptation.</title>
        <authorList>
            <person name="Gaulin E."/>
        </authorList>
    </citation>
    <scope>NUCLEOTIDE SEQUENCE [LARGE SCALE GENOMIC DNA]</scope>
    <source>
        <strain evidence="7 8">ATCC 201684</strain>
    </source>
</reference>
<dbReference type="InterPro" id="IPR000306">
    <property type="entry name" value="Znf_FYVE"/>
</dbReference>
<dbReference type="GO" id="GO:0008270">
    <property type="term" value="F:zinc ion binding"/>
    <property type="evidence" value="ECO:0007669"/>
    <property type="project" value="UniProtKB-KW"/>
</dbReference>
<comment type="caution">
    <text evidence="7">The sequence shown here is derived from an EMBL/GenBank/DDBJ whole genome shotgun (WGS) entry which is preliminary data.</text>
</comment>
<keyword evidence="2 4" id="KW-0863">Zinc-finger</keyword>
<evidence type="ECO:0000313" key="7">
    <source>
        <dbReference type="EMBL" id="KAF0730352.1"/>
    </source>
</evidence>
<evidence type="ECO:0000259" key="6">
    <source>
        <dbReference type="PROSITE" id="PS50178"/>
    </source>
</evidence>
<dbReference type="PANTHER" id="PTHR13510:SF44">
    <property type="entry name" value="RABENOSYN-5"/>
    <property type="match status" value="1"/>
</dbReference>
<keyword evidence="1" id="KW-0479">Metal-binding</keyword>